<dbReference type="Proteomes" id="UP000195557">
    <property type="component" value="Unassembled WGS sequence"/>
</dbReference>
<dbReference type="PANTHER" id="PTHR22957:SF27">
    <property type="entry name" value="TBC1 DOMAIN FAMILY MEMBER 13"/>
    <property type="match status" value="1"/>
</dbReference>
<sequence length="522" mass="59332">MEDERRAHAARVARALASDGGSGATSGRGGRRAALVEALEGGARVDAGRVRTLASDGGVPDDDDGHTRALVWKLCLGYLPEERTRWASVERGRREAYDGFVEEFCARADARAAWMERYVGDAIAEQIDRDVMRVHPDMHFFNDEGEDGRRRKDHMRDALYVYAKLNPGVGYVQGMHEMFGCLYYVFATSMKDESNTRAAAADAFYCFTEIFSEFRDVFVMELDATDQGVRAYLDALSDMLATHGPEVHGHLTSMNLSTSMYAFRWITLLFTQDFEFADVLRLWDVMLASPRSRMECLLRLCVACVLNIGTELIEGDFATCMKMLQNYPPVDIRRITRLAAALPYGIQLDAHRVDLQTELTNRSRPSSLTTRRVVENVHVDAPLWNLHVSHHASANETVPHAPHVRVPLLIRHPRILKLNVQVLIHRDERSRDGEIVLELHRHRFPDERLKVRVKQPTIARDDTAVPSVPASASERARRRPLAIDPRARVARRRRRRTLSLRSNRIAHRDRPFPSPTRDPTRA</sequence>
<name>A0A1Y5I6Z3_OSTTA</name>
<dbReference type="PANTHER" id="PTHR22957">
    <property type="entry name" value="TBC1 DOMAIN FAMILY MEMBER GTPASE-ACTIVATING PROTEIN"/>
    <property type="match status" value="1"/>
</dbReference>
<dbReference type="AlphaFoldDB" id="A0A1Y5I6Z3"/>
<dbReference type="EMBL" id="KZ155838">
    <property type="protein sequence ID" value="OUS42805.1"/>
    <property type="molecule type" value="Genomic_DNA"/>
</dbReference>
<dbReference type="Gene3D" id="1.10.8.270">
    <property type="entry name" value="putative rabgap domain of human tbc1 domain family member 14 like domains"/>
    <property type="match status" value="1"/>
</dbReference>
<feature type="compositionally biased region" description="Low complexity" evidence="1">
    <location>
        <begin position="464"/>
        <end position="473"/>
    </location>
</feature>
<evidence type="ECO:0000259" key="2">
    <source>
        <dbReference type="PROSITE" id="PS50086"/>
    </source>
</evidence>
<evidence type="ECO:0000313" key="3">
    <source>
        <dbReference type="EMBL" id="OUS42805.1"/>
    </source>
</evidence>
<feature type="region of interest" description="Disordered" evidence="1">
    <location>
        <begin position="460"/>
        <end position="522"/>
    </location>
</feature>
<protein>
    <submittedName>
        <fullName evidence="3">RabGAP/TBC domain-containing protein-like protein</fullName>
    </submittedName>
</protein>
<dbReference type="InterPro" id="IPR035969">
    <property type="entry name" value="Rab-GAP_TBC_sf"/>
</dbReference>
<feature type="compositionally biased region" description="Basic residues" evidence="1">
    <location>
        <begin position="488"/>
        <end position="498"/>
    </location>
</feature>
<reference evidence="3" key="1">
    <citation type="submission" date="2017-04" db="EMBL/GenBank/DDBJ databases">
        <title>Population genomics of picophytoplankton unveils novel chromosome hypervariability.</title>
        <authorList>
            <consortium name="DOE Joint Genome Institute"/>
            <person name="Blanc-Mathieu R."/>
            <person name="Krasovec M."/>
            <person name="Hebrard M."/>
            <person name="Yau S."/>
            <person name="Desgranges E."/>
            <person name="Martin J."/>
            <person name="Schackwitz W."/>
            <person name="Kuo A."/>
            <person name="Salin G."/>
            <person name="Donnadieu C."/>
            <person name="Desdevises Y."/>
            <person name="Sanchez-Ferandin S."/>
            <person name="Moreau H."/>
            <person name="Rivals E."/>
            <person name="Grigoriev I.V."/>
            <person name="Grimsley N."/>
            <person name="Eyre-Walker A."/>
            <person name="Piganeau G."/>
        </authorList>
    </citation>
    <scope>NUCLEOTIDE SEQUENCE [LARGE SCALE GENOMIC DNA]</scope>
    <source>
        <strain evidence="3">RCC 1115</strain>
    </source>
</reference>
<gene>
    <name evidence="3" type="ORF">BE221DRAFT_63048</name>
</gene>
<proteinExistence type="predicted"/>
<dbReference type="InterPro" id="IPR000195">
    <property type="entry name" value="Rab-GAP-TBC_dom"/>
</dbReference>
<dbReference type="Pfam" id="PF00566">
    <property type="entry name" value="RabGAP-TBC"/>
    <property type="match status" value="1"/>
</dbReference>
<dbReference type="PROSITE" id="PS50086">
    <property type="entry name" value="TBC_RABGAP"/>
    <property type="match status" value="1"/>
</dbReference>
<dbReference type="GO" id="GO:0006886">
    <property type="term" value="P:intracellular protein transport"/>
    <property type="evidence" value="ECO:0007669"/>
    <property type="project" value="TreeGrafter"/>
</dbReference>
<feature type="domain" description="Rab-GAP TBC" evidence="2">
    <location>
        <begin position="62"/>
        <end position="290"/>
    </location>
</feature>
<dbReference type="eggNOG" id="KOG4567">
    <property type="taxonomic scope" value="Eukaryota"/>
</dbReference>
<dbReference type="SMART" id="SM00164">
    <property type="entry name" value="TBC"/>
    <property type="match status" value="1"/>
</dbReference>
<dbReference type="GO" id="GO:0005096">
    <property type="term" value="F:GTPase activator activity"/>
    <property type="evidence" value="ECO:0007669"/>
    <property type="project" value="TreeGrafter"/>
</dbReference>
<dbReference type="Gene3D" id="1.10.472.80">
    <property type="entry name" value="Ypt/Rab-GAP domain of gyp1p, domain 3"/>
    <property type="match status" value="1"/>
</dbReference>
<organism evidence="3">
    <name type="scientific">Ostreococcus tauri</name>
    <name type="common">Marine green alga</name>
    <dbReference type="NCBI Taxonomy" id="70448"/>
    <lineage>
        <taxon>Eukaryota</taxon>
        <taxon>Viridiplantae</taxon>
        <taxon>Chlorophyta</taxon>
        <taxon>Mamiellophyceae</taxon>
        <taxon>Mamiellales</taxon>
        <taxon>Bathycoccaceae</taxon>
        <taxon>Ostreococcus</taxon>
    </lineage>
</organism>
<accession>A0A1Y5I6Z3</accession>
<dbReference type="SUPFAM" id="SSF47923">
    <property type="entry name" value="Ypt/Rab-GAP domain of gyp1p"/>
    <property type="match status" value="2"/>
</dbReference>
<evidence type="ECO:0000256" key="1">
    <source>
        <dbReference type="SAM" id="MobiDB-lite"/>
    </source>
</evidence>